<dbReference type="Proteomes" id="UP000799291">
    <property type="component" value="Unassembled WGS sequence"/>
</dbReference>
<feature type="chain" id="PRO_5026203620" evidence="2">
    <location>
        <begin position="24"/>
        <end position="580"/>
    </location>
</feature>
<dbReference type="CDD" id="cd02181">
    <property type="entry name" value="GH16_fungal_Lam16A_glucanase"/>
    <property type="match status" value="1"/>
</dbReference>
<dbReference type="InterPro" id="IPR013320">
    <property type="entry name" value="ConA-like_dom_sf"/>
</dbReference>
<dbReference type="Pfam" id="PF26113">
    <property type="entry name" value="GH16_XgeA"/>
    <property type="match status" value="1"/>
</dbReference>
<feature type="region of interest" description="Disordered" evidence="1">
    <location>
        <begin position="435"/>
        <end position="493"/>
    </location>
</feature>
<feature type="domain" description="GH16" evidence="3">
    <location>
        <begin position="24"/>
        <end position="273"/>
    </location>
</feature>
<dbReference type="EMBL" id="MU005601">
    <property type="protein sequence ID" value="KAF2679809.1"/>
    <property type="molecule type" value="Genomic_DNA"/>
</dbReference>
<feature type="compositionally biased region" description="Low complexity" evidence="1">
    <location>
        <begin position="457"/>
        <end position="493"/>
    </location>
</feature>
<reference evidence="4" key="1">
    <citation type="journal article" date="2020" name="Stud. Mycol.">
        <title>101 Dothideomycetes genomes: a test case for predicting lifestyles and emergence of pathogens.</title>
        <authorList>
            <person name="Haridas S."/>
            <person name="Albert R."/>
            <person name="Binder M."/>
            <person name="Bloem J."/>
            <person name="Labutti K."/>
            <person name="Salamov A."/>
            <person name="Andreopoulos B."/>
            <person name="Baker S."/>
            <person name="Barry K."/>
            <person name="Bills G."/>
            <person name="Bluhm B."/>
            <person name="Cannon C."/>
            <person name="Castanera R."/>
            <person name="Culley D."/>
            <person name="Daum C."/>
            <person name="Ezra D."/>
            <person name="Gonzalez J."/>
            <person name="Henrissat B."/>
            <person name="Kuo A."/>
            <person name="Liang C."/>
            <person name="Lipzen A."/>
            <person name="Lutzoni F."/>
            <person name="Magnuson J."/>
            <person name="Mondo S."/>
            <person name="Nolan M."/>
            <person name="Ohm R."/>
            <person name="Pangilinan J."/>
            <person name="Park H.-J."/>
            <person name="Ramirez L."/>
            <person name="Alfaro M."/>
            <person name="Sun H."/>
            <person name="Tritt A."/>
            <person name="Yoshinaga Y."/>
            <person name="Zwiers L.-H."/>
            <person name="Turgeon B."/>
            <person name="Goodwin S."/>
            <person name="Spatafora J."/>
            <person name="Crous P."/>
            <person name="Grigoriev I."/>
        </authorList>
    </citation>
    <scope>NUCLEOTIDE SEQUENCE</scope>
    <source>
        <strain evidence="4">CBS 122367</strain>
    </source>
</reference>
<keyword evidence="4" id="KW-0378">Hydrolase</keyword>
<dbReference type="SUPFAM" id="SSF49899">
    <property type="entry name" value="Concanavalin A-like lectins/glucanases"/>
    <property type="match status" value="1"/>
</dbReference>
<sequence>MPSSSFLLKAGAVLSALSSTTLAQKYKVQDVYEGKSFLDGFNFLNAPDPTNGYVNYVSKADASKSGLIRMVGSDNYIGVDYASSLSPTGVGRDSVRIEGAKNYNHGLFVVDIKHMPGGICGTWPAFWSLGSGAWPKNGEIDIIEGVNQNNFNKFVLHTDTQCKVNGLGQSGAQASYDCALDGPATTAGCDVNTNGIPAFGTSFNTNGGGMWFFPRGSIPASITADKPDVKDFGTPTANFQGACDMDTRFKNHRFIFDTTFCGDWAGNVYSQSACPQYSGLDSMSSCKKFVAENPSAFKNAYWLIKSFKTYIKDTTASGSSTTHSSTSTRSSSSTHISSTSQSSSSTRSSSSSTHSSSSLTSSHTSVSSSYSSSSSSTPVFTPSASSYSSSTSTPGGSYASESSTPVYSGVSSSPTPTGYGYTILSSPAAYEYEHSSSSSPASYGYEHSSSTPAGYGSDSATSTPCSTSTPVTYGYPSSSPADSEYASSSSSAGYEYPSSSSLAEYGYASAFTPAGYEYPSSSTPQHPLHDLHPGRLHPHDQAHSSLLLLPHHDHYHLHPHLRRHLLNRLHHQDNHPNRRI</sequence>
<dbReference type="GO" id="GO:0004553">
    <property type="term" value="F:hydrolase activity, hydrolyzing O-glycosyl compounds"/>
    <property type="evidence" value="ECO:0007669"/>
    <property type="project" value="InterPro"/>
</dbReference>
<dbReference type="PANTHER" id="PTHR10963">
    <property type="entry name" value="GLYCOSYL HYDROLASE-RELATED"/>
    <property type="match status" value="1"/>
</dbReference>
<evidence type="ECO:0000256" key="2">
    <source>
        <dbReference type="SAM" id="SignalP"/>
    </source>
</evidence>
<feature type="compositionally biased region" description="Low complexity" evidence="1">
    <location>
        <begin position="435"/>
        <end position="450"/>
    </location>
</feature>
<dbReference type="InterPro" id="IPR050546">
    <property type="entry name" value="Glycosyl_Hydrlase_16"/>
</dbReference>
<name>A0A6G1IPK7_9PLEO</name>
<dbReference type="GO" id="GO:0009251">
    <property type="term" value="P:glucan catabolic process"/>
    <property type="evidence" value="ECO:0007669"/>
    <property type="project" value="TreeGrafter"/>
</dbReference>
<dbReference type="OrthoDB" id="192832at2759"/>
<proteinExistence type="predicted"/>
<feature type="signal peptide" evidence="2">
    <location>
        <begin position="1"/>
        <end position="23"/>
    </location>
</feature>
<dbReference type="PROSITE" id="PS51762">
    <property type="entry name" value="GH16_2"/>
    <property type="match status" value="1"/>
</dbReference>
<organism evidence="4 5">
    <name type="scientific">Lentithecium fluviatile CBS 122367</name>
    <dbReference type="NCBI Taxonomy" id="1168545"/>
    <lineage>
        <taxon>Eukaryota</taxon>
        <taxon>Fungi</taxon>
        <taxon>Dikarya</taxon>
        <taxon>Ascomycota</taxon>
        <taxon>Pezizomycotina</taxon>
        <taxon>Dothideomycetes</taxon>
        <taxon>Pleosporomycetidae</taxon>
        <taxon>Pleosporales</taxon>
        <taxon>Massarineae</taxon>
        <taxon>Lentitheciaceae</taxon>
        <taxon>Lentithecium</taxon>
    </lineage>
</organism>
<dbReference type="PANTHER" id="PTHR10963:SF24">
    <property type="entry name" value="GLYCOSIDASE C21B10.07-RELATED"/>
    <property type="match status" value="1"/>
</dbReference>
<feature type="compositionally biased region" description="Basic and acidic residues" evidence="1">
    <location>
        <begin position="527"/>
        <end position="539"/>
    </location>
</feature>
<accession>A0A6G1IPK7</accession>
<gene>
    <name evidence="4" type="ORF">K458DRAFT_480244</name>
</gene>
<keyword evidence="5" id="KW-1185">Reference proteome</keyword>
<feature type="region of interest" description="Disordered" evidence="1">
    <location>
        <begin position="315"/>
        <end position="414"/>
    </location>
</feature>
<evidence type="ECO:0000313" key="4">
    <source>
        <dbReference type="EMBL" id="KAF2679809.1"/>
    </source>
</evidence>
<dbReference type="InterPro" id="IPR000757">
    <property type="entry name" value="Beta-glucanase-like"/>
</dbReference>
<evidence type="ECO:0000313" key="5">
    <source>
        <dbReference type="Proteomes" id="UP000799291"/>
    </source>
</evidence>
<dbReference type="AlphaFoldDB" id="A0A6G1IPK7"/>
<evidence type="ECO:0000259" key="3">
    <source>
        <dbReference type="PROSITE" id="PS51762"/>
    </source>
</evidence>
<evidence type="ECO:0000256" key="1">
    <source>
        <dbReference type="SAM" id="MobiDB-lite"/>
    </source>
</evidence>
<dbReference type="Gene3D" id="2.60.120.200">
    <property type="match status" value="1"/>
</dbReference>
<feature type="region of interest" description="Disordered" evidence="1">
    <location>
        <begin position="518"/>
        <end position="539"/>
    </location>
</feature>
<protein>
    <submittedName>
        <fullName evidence="4">Glycoside hydrolase family 16 protein</fullName>
    </submittedName>
</protein>
<keyword evidence="2" id="KW-0732">Signal</keyword>